<feature type="transmembrane region" description="Helical" evidence="1">
    <location>
        <begin position="71"/>
        <end position="93"/>
    </location>
</feature>
<accession>A0A939QUV3</accession>
<dbReference type="AlphaFoldDB" id="A0A939QUV3"/>
<feature type="transmembrane region" description="Helical" evidence="1">
    <location>
        <begin position="127"/>
        <end position="149"/>
    </location>
</feature>
<dbReference type="Proteomes" id="UP000680132">
    <property type="component" value="Unassembled WGS sequence"/>
</dbReference>
<gene>
    <name evidence="2" type="ORF">J5V96_16475</name>
</gene>
<name>A0A939QUV3_9MICO</name>
<evidence type="ECO:0000313" key="2">
    <source>
        <dbReference type="EMBL" id="MBO3665096.1"/>
    </source>
</evidence>
<protein>
    <submittedName>
        <fullName evidence="2">Uncharacterized protein</fullName>
    </submittedName>
</protein>
<dbReference type="RefSeq" id="WP_208505478.1">
    <property type="nucleotide sequence ID" value="NZ_JAGFOA010000008.1"/>
</dbReference>
<feature type="transmembrane region" description="Helical" evidence="1">
    <location>
        <begin position="99"/>
        <end position="120"/>
    </location>
</feature>
<evidence type="ECO:0000256" key="1">
    <source>
        <dbReference type="SAM" id="Phobius"/>
    </source>
</evidence>
<proteinExistence type="predicted"/>
<dbReference type="EMBL" id="JAGFOA010000008">
    <property type="protein sequence ID" value="MBO3665096.1"/>
    <property type="molecule type" value="Genomic_DNA"/>
</dbReference>
<reference evidence="2" key="1">
    <citation type="submission" date="2021-03" db="EMBL/GenBank/DDBJ databases">
        <title>Microbacterium sp. nov., a novel actinobacterium isolated from cow dung.</title>
        <authorList>
            <person name="Zhang L."/>
        </authorList>
    </citation>
    <scope>NUCLEOTIDE SEQUENCE</scope>
    <source>
        <strain evidence="2">NEAU-LLB</strain>
    </source>
</reference>
<sequence>MVDQQPFPRPQGRLDAHTGQRYVTHSDGAPPLPPPGGYRGAARPRGAALVGGPPVAGAPIALAPARVRPSLFAWIAFSAAAAFALTLVVMLVFGAVHALYSAAVIALQLLVVGALVAALFSPRGRTLGAWGLAIALLLNVGTVGALAAMRTTAHGLEAQQKTEQERHQEAFPGVAGEDASTTLARPSLEEVRTLWDQISSEIRTELTDRFGYTWTPAPAEDIRPERNGYGGESMLVRYTSTTWSTNEALDDYDTKLAVLDTIDDVLARHDWWELYAFNDPASGMDPDLLEKFYGSDDPRTQVAWEWYTEDPSGAIAFYASIVDLSNDPDGEWTADRQVQHDKTGEPIEGLRISFYAERLLKDSDREEFERRMAEY</sequence>
<keyword evidence="1" id="KW-0472">Membrane</keyword>
<organism evidence="2 3">
    <name type="scientific">Microbacterium stercoris</name>
    <dbReference type="NCBI Taxonomy" id="2820289"/>
    <lineage>
        <taxon>Bacteria</taxon>
        <taxon>Bacillati</taxon>
        <taxon>Actinomycetota</taxon>
        <taxon>Actinomycetes</taxon>
        <taxon>Micrococcales</taxon>
        <taxon>Microbacteriaceae</taxon>
        <taxon>Microbacterium</taxon>
    </lineage>
</organism>
<keyword evidence="3" id="KW-1185">Reference proteome</keyword>
<evidence type="ECO:0000313" key="3">
    <source>
        <dbReference type="Proteomes" id="UP000680132"/>
    </source>
</evidence>
<comment type="caution">
    <text evidence="2">The sequence shown here is derived from an EMBL/GenBank/DDBJ whole genome shotgun (WGS) entry which is preliminary data.</text>
</comment>
<keyword evidence="1" id="KW-0812">Transmembrane</keyword>
<keyword evidence="1" id="KW-1133">Transmembrane helix</keyword>